<dbReference type="SUPFAM" id="SSF48452">
    <property type="entry name" value="TPR-like"/>
    <property type="match status" value="2"/>
</dbReference>
<proteinExistence type="predicted"/>
<dbReference type="Gene3D" id="3.40.50.300">
    <property type="entry name" value="P-loop containing nucleotide triphosphate hydrolases"/>
    <property type="match status" value="1"/>
</dbReference>
<dbReference type="Gene3D" id="1.25.40.10">
    <property type="entry name" value="Tetratricopeptide repeat domain"/>
    <property type="match status" value="2"/>
</dbReference>
<sequence>MSQGPERHAGSARNVVRGAVSGGVVQAGTVEGGVHLHGPSRQAVALPYRAGIAPPRAVAFQHRVYSPLLAEMLDRGGAAVPCADGPVRACVVSGLGGVGKTQLVLDYAERLWAAGEVDVWVWGAGSREAIVSGYARLAADLTGIEDHDPEHGAQRLLEWLATTTARWLVVIDDVQSPGDLRGLWPPATAGGRVVVTTRRHDAALRGPARRVIEVGVFTPEEADGYLRGALAGQPQLLGGDSDGVAGLARELGYLPLALAQAAAYMLDRNLTCAAYRGRLADRRRRLATLVPEGEGLPDEHRATVAVTWSLSFERADRLAPAGLAGPLLAVASVLDANGIPCGVFTAPEVLALLAAAARREVSGEDAVDGLGCLQRLSLITLDPDSRSRRVRVHALVQRATRDSLPPDRLAVTVRVAADAVSRVWPDIDGKTAVGQVLRGNLDALAEAGSQHLWEPDAHPVLFRAGRSLRESGALAQTRDYLHRLHTTATERLGRDHPDTLLARTNVALWRGYAGDPTGAVTAFEALLADYLRVLGRDHPDTLIIRDYLAYWRGHFGDLPGGAAAYEELLADELRALGPDHPDTLTARNNLATIRGKAGDAAGATAAYEELLPDLVRVLGPDHPNTLNTRANLARWRGHAGDPVGATAAMEEVLADYLRVMGADHPNTLTTRHYLAYWHGHAGDPTGAAAAYEELLADELRVLGPDHPDTLTIRHYLAYWRGHAGDAAGAAAAFEELLADEVRVLGPDHPDALTARCCLAYWQERARDRAGAAAVYEEALAERLRVFGPDHPDPLRIRAYRRERSTGDAPA</sequence>
<dbReference type="PANTHER" id="PTHR46082">
    <property type="entry name" value="ATP/GTP-BINDING PROTEIN-RELATED"/>
    <property type="match status" value="1"/>
</dbReference>
<dbReference type="Pfam" id="PF13374">
    <property type="entry name" value="TPR_10"/>
    <property type="match status" value="6"/>
</dbReference>
<evidence type="ECO:0000259" key="1">
    <source>
        <dbReference type="Pfam" id="PF00931"/>
    </source>
</evidence>
<dbReference type="InterPro" id="IPR053137">
    <property type="entry name" value="NLR-like"/>
</dbReference>
<reference evidence="3" key="1">
    <citation type="journal article" date="2019" name="Int. J. Syst. Evol. Microbiol.">
        <title>The Global Catalogue of Microorganisms (GCM) 10K type strain sequencing project: providing services to taxonomists for standard genome sequencing and annotation.</title>
        <authorList>
            <consortium name="The Broad Institute Genomics Platform"/>
            <consortium name="The Broad Institute Genome Sequencing Center for Infectious Disease"/>
            <person name="Wu L."/>
            <person name="Ma J."/>
        </authorList>
    </citation>
    <scope>NUCLEOTIDE SEQUENCE [LARGE SCALE GENOMIC DNA]</scope>
    <source>
        <strain evidence="3">CGMCC 4.7638</strain>
    </source>
</reference>
<keyword evidence="3" id="KW-1185">Reference proteome</keyword>
<dbReference type="PANTHER" id="PTHR46082:SF6">
    <property type="entry name" value="AAA+ ATPASE DOMAIN-CONTAINING PROTEIN-RELATED"/>
    <property type="match status" value="1"/>
</dbReference>
<dbReference type="NCBIfam" id="NF040586">
    <property type="entry name" value="FxSxx_TPR"/>
    <property type="match status" value="1"/>
</dbReference>
<evidence type="ECO:0000313" key="2">
    <source>
        <dbReference type="EMBL" id="MFD2484300.1"/>
    </source>
</evidence>
<dbReference type="RefSeq" id="WP_344274705.1">
    <property type="nucleotide sequence ID" value="NZ_BAAAHV010000012.1"/>
</dbReference>
<dbReference type="InterPro" id="IPR011990">
    <property type="entry name" value="TPR-like_helical_dom_sf"/>
</dbReference>
<dbReference type="EMBL" id="JBHUKQ010000015">
    <property type="protein sequence ID" value="MFD2484300.1"/>
    <property type="molecule type" value="Genomic_DNA"/>
</dbReference>
<protein>
    <submittedName>
        <fullName evidence="2">FxSxx-COOH system tetratricopeptide repeat protein</fullName>
    </submittedName>
</protein>
<accession>A0ABW5I7K7</accession>
<dbReference type="Pfam" id="PF00931">
    <property type="entry name" value="NB-ARC"/>
    <property type="match status" value="1"/>
</dbReference>
<dbReference type="InterPro" id="IPR002182">
    <property type="entry name" value="NB-ARC"/>
</dbReference>
<name>A0ABW5I7K7_9PSEU</name>
<organism evidence="2 3">
    <name type="scientific">Amycolatopsis albidoflavus</name>
    <dbReference type="NCBI Taxonomy" id="102226"/>
    <lineage>
        <taxon>Bacteria</taxon>
        <taxon>Bacillati</taxon>
        <taxon>Actinomycetota</taxon>
        <taxon>Actinomycetes</taxon>
        <taxon>Pseudonocardiales</taxon>
        <taxon>Pseudonocardiaceae</taxon>
        <taxon>Amycolatopsis</taxon>
    </lineage>
</organism>
<dbReference type="Proteomes" id="UP001597542">
    <property type="component" value="Unassembled WGS sequence"/>
</dbReference>
<comment type="caution">
    <text evidence="2">The sequence shown here is derived from an EMBL/GenBank/DDBJ whole genome shotgun (WGS) entry which is preliminary data.</text>
</comment>
<evidence type="ECO:0000313" key="3">
    <source>
        <dbReference type="Proteomes" id="UP001597542"/>
    </source>
</evidence>
<feature type="domain" description="NB-ARC" evidence="1">
    <location>
        <begin position="91"/>
        <end position="222"/>
    </location>
</feature>
<gene>
    <name evidence="2" type="primary">fxsT</name>
    <name evidence="2" type="ORF">ACFSUT_28770</name>
</gene>
<dbReference type="SUPFAM" id="SSF52540">
    <property type="entry name" value="P-loop containing nucleoside triphosphate hydrolases"/>
    <property type="match status" value="1"/>
</dbReference>
<dbReference type="InterPro" id="IPR027417">
    <property type="entry name" value="P-loop_NTPase"/>
</dbReference>